<dbReference type="Gene3D" id="1.10.8.10">
    <property type="entry name" value="DNA helicase RuvA subunit, C-terminal domain"/>
    <property type="match status" value="1"/>
</dbReference>
<dbReference type="SUPFAM" id="SSF46934">
    <property type="entry name" value="UBA-like"/>
    <property type="match status" value="1"/>
</dbReference>
<sequence>MALPSFATVPPSETRASLPPAEWQACMASWIKLVELHLRQNDSDWNKSMEEDRTNVIGFLRSYFQALAKPVSQSELTTGQTAARLRRLCFLLFHRTMSMNTLSEDLFTLEVLSGVCIVFPRSKELRKLLTYAWKRRPQGVDGIFQTEKIAQIKALDAGQLSNVQSMFTRAIPVLYQVPDVAAFLMTGSDLLDSIAAAYREADDNFRRIAIIYVYFGFLGLLASSEPNITALSDHLYSLKSSAHPGQASLLSDVVSNTPLIHKIRQIVLPQDPARAQKLENVIRSHRQAPNALLKRGLRKKIEKGKGHSVGNLDHGMASGAHVHRMSLITQVQELFPELGSGFIVKLLDEYDDNVEQVTMHLLDESLPAHLSGLDRTMELQGKFKSDSIELATQLVPRPTPPPERRNIYDNDELDQLAVDTSRIHFGRSKNDHTADTVLADGSSKSNKAAILSALAAFDSDDDERDDTYDIEDVGGTVDTSMSNEEANVDKNEEVLFAAYRTSPETFNRDAATRRGKARMALKAETGLTDEAIEGWAIILARQPRKLRMLEARYSTFTGQQDTIERTAWRDSGGGEEEESSGGERGRGRGRDRGGRGGRGGKGGRGGRGGRGGNVSGPSNDASTQQARQRKEANKGSRANHNRRDQRARKMARGGLAG</sequence>
<dbReference type="CDD" id="cd14364">
    <property type="entry name" value="CUE_ASCC2"/>
    <property type="match status" value="1"/>
</dbReference>
<dbReference type="VEuPathDB" id="FungiDB:PV09_05884"/>
<feature type="domain" description="CUE" evidence="2">
    <location>
        <begin position="323"/>
        <end position="366"/>
    </location>
</feature>
<keyword evidence="4" id="KW-1185">Reference proteome</keyword>
<dbReference type="RefSeq" id="XP_016212696.1">
    <property type="nucleotide sequence ID" value="XM_016359447.1"/>
</dbReference>
<evidence type="ECO:0000313" key="3">
    <source>
        <dbReference type="EMBL" id="KIW02827.1"/>
    </source>
</evidence>
<accession>A0A0D1YQD1</accession>
<dbReference type="GO" id="GO:0043130">
    <property type="term" value="F:ubiquitin binding"/>
    <property type="evidence" value="ECO:0007669"/>
    <property type="project" value="InterPro"/>
</dbReference>
<feature type="region of interest" description="Disordered" evidence="1">
    <location>
        <begin position="562"/>
        <end position="657"/>
    </location>
</feature>
<dbReference type="EMBL" id="KN847547">
    <property type="protein sequence ID" value="KIW02827.1"/>
    <property type="molecule type" value="Genomic_DNA"/>
</dbReference>
<name>A0A0D1YQD1_9PEZI</name>
<dbReference type="OrthoDB" id="5577209at2759"/>
<dbReference type="Pfam" id="PF02845">
    <property type="entry name" value="CUE"/>
    <property type="match status" value="1"/>
</dbReference>
<evidence type="ECO:0000259" key="2">
    <source>
        <dbReference type="PROSITE" id="PS51140"/>
    </source>
</evidence>
<dbReference type="STRING" id="253628.A0A0D1YQD1"/>
<dbReference type="InterPro" id="IPR009060">
    <property type="entry name" value="UBA-like_sf"/>
</dbReference>
<evidence type="ECO:0000313" key="4">
    <source>
        <dbReference type="Proteomes" id="UP000053259"/>
    </source>
</evidence>
<dbReference type="InParanoid" id="A0A0D1YQD1"/>
<dbReference type="GeneID" id="27313857"/>
<dbReference type="PANTHER" id="PTHR21494:SF0">
    <property type="entry name" value="ACTIVATING SIGNAL COINTEGRATOR 1 COMPLEX SUBUNIT 2"/>
    <property type="match status" value="1"/>
</dbReference>
<reference evidence="3 4" key="1">
    <citation type="submission" date="2015-01" db="EMBL/GenBank/DDBJ databases">
        <title>The Genome Sequence of Ochroconis gallopava CBS43764.</title>
        <authorList>
            <consortium name="The Broad Institute Genomics Platform"/>
            <person name="Cuomo C."/>
            <person name="de Hoog S."/>
            <person name="Gorbushina A."/>
            <person name="Stielow B."/>
            <person name="Teixiera M."/>
            <person name="Abouelleil A."/>
            <person name="Chapman S.B."/>
            <person name="Priest M."/>
            <person name="Young S.K."/>
            <person name="Wortman J."/>
            <person name="Nusbaum C."/>
            <person name="Birren B."/>
        </authorList>
    </citation>
    <scope>NUCLEOTIDE SEQUENCE [LARGE SCALE GENOMIC DNA]</scope>
    <source>
        <strain evidence="3 4">CBS 43764</strain>
    </source>
</reference>
<dbReference type="InterPro" id="IPR041800">
    <property type="entry name" value="ASCC2_CUE"/>
</dbReference>
<proteinExistence type="predicted"/>
<feature type="compositionally biased region" description="Gly residues" evidence="1">
    <location>
        <begin position="596"/>
        <end position="614"/>
    </location>
</feature>
<dbReference type="InterPro" id="IPR003892">
    <property type="entry name" value="CUE"/>
</dbReference>
<feature type="compositionally biased region" description="Basic residues" evidence="1">
    <location>
        <begin position="637"/>
        <end position="651"/>
    </location>
</feature>
<evidence type="ECO:0000256" key="1">
    <source>
        <dbReference type="SAM" id="MobiDB-lite"/>
    </source>
</evidence>
<dbReference type="PROSITE" id="PS51140">
    <property type="entry name" value="CUE"/>
    <property type="match status" value="1"/>
</dbReference>
<dbReference type="Proteomes" id="UP000053259">
    <property type="component" value="Unassembled WGS sequence"/>
</dbReference>
<dbReference type="PANTHER" id="PTHR21494">
    <property type="entry name" value="ACTIVATING SIGNAL COINTEGRATOR 1 COMPLEX SUBUNIT 2 ASC-1 COMPLEX SUBUNIT P100"/>
    <property type="match status" value="1"/>
</dbReference>
<feature type="compositionally biased region" description="Basic and acidic residues" evidence="1">
    <location>
        <begin position="581"/>
        <end position="594"/>
    </location>
</feature>
<gene>
    <name evidence="3" type="ORF">PV09_05884</name>
</gene>
<dbReference type="AlphaFoldDB" id="A0A0D1YQD1"/>
<dbReference type="HOGENOM" id="CLU_026590_0_0_1"/>
<organism evidence="3 4">
    <name type="scientific">Verruconis gallopava</name>
    <dbReference type="NCBI Taxonomy" id="253628"/>
    <lineage>
        <taxon>Eukaryota</taxon>
        <taxon>Fungi</taxon>
        <taxon>Dikarya</taxon>
        <taxon>Ascomycota</taxon>
        <taxon>Pezizomycotina</taxon>
        <taxon>Dothideomycetes</taxon>
        <taxon>Pleosporomycetidae</taxon>
        <taxon>Venturiales</taxon>
        <taxon>Sympoventuriaceae</taxon>
        <taxon>Verruconis</taxon>
    </lineage>
</organism>
<dbReference type="SMART" id="SM00546">
    <property type="entry name" value="CUE"/>
    <property type="match status" value="1"/>
</dbReference>
<dbReference type="InterPro" id="IPR052586">
    <property type="entry name" value="ASCC2"/>
</dbReference>
<protein>
    <recommendedName>
        <fullName evidence="2">CUE domain-containing protein</fullName>
    </recommendedName>
</protein>
<feature type="compositionally biased region" description="Polar residues" evidence="1">
    <location>
        <begin position="615"/>
        <end position="626"/>
    </location>
</feature>